<name>A0A167IAK0_CALVF</name>
<evidence type="ECO:0000313" key="2">
    <source>
        <dbReference type="Proteomes" id="UP000076738"/>
    </source>
</evidence>
<dbReference type="OrthoDB" id="2588098at2759"/>
<proteinExistence type="predicted"/>
<reference evidence="1 2" key="1">
    <citation type="journal article" date="2016" name="Mol. Biol. Evol.">
        <title>Comparative Genomics of Early-Diverging Mushroom-Forming Fungi Provides Insights into the Origins of Lignocellulose Decay Capabilities.</title>
        <authorList>
            <person name="Nagy L.G."/>
            <person name="Riley R."/>
            <person name="Tritt A."/>
            <person name="Adam C."/>
            <person name="Daum C."/>
            <person name="Floudas D."/>
            <person name="Sun H."/>
            <person name="Yadav J.S."/>
            <person name="Pangilinan J."/>
            <person name="Larsson K.H."/>
            <person name="Matsuura K."/>
            <person name="Barry K."/>
            <person name="Labutti K."/>
            <person name="Kuo R."/>
            <person name="Ohm R.A."/>
            <person name="Bhattacharya S.S."/>
            <person name="Shirouzu T."/>
            <person name="Yoshinaga Y."/>
            <person name="Martin F.M."/>
            <person name="Grigoriev I.V."/>
            <person name="Hibbett D.S."/>
        </authorList>
    </citation>
    <scope>NUCLEOTIDE SEQUENCE [LARGE SCALE GENOMIC DNA]</scope>
    <source>
        <strain evidence="1 2">TUFC12733</strain>
    </source>
</reference>
<sequence>MWIGGYLRPLRALPPMPRLLHDDGANSQVNGGPLFRLPSELLRAIGEEVLCRGLIDLISFAATCHHLWDVFAPIFAAWAMKMTWAGCRIICLGDYMRDLPGDLLLSDTQRAELFECGTQHAHSIRSDVAEEERTPSTLYAFAEKHYWSDLDVRVLLRRSIWRRGLTGAPKIAVQTMYAARNLRSMRLVLRNLTKKLYVRSRAVDDLNGQLFEQDEEAGITSDDEYGYCLGDALMSRICWSSDPSCSMWGQPEDLTRGPWAGDRFDVITVEEFDKEDKDQWQDASEDVCRVLKNCWNK</sequence>
<protein>
    <submittedName>
        <fullName evidence="1">Uncharacterized protein</fullName>
    </submittedName>
</protein>
<dbReference type="AlphaFoldDB" id="A0A167IAK0"/>
<organism evidence="1 2">
    <name type="scientific">Calocera viscosa (strain TUFC12733)</name>
    <dbReference type="NCBI Taxonomy" id="1330018"/>
    <lineage>
        <taxon>Eukaryota</taxon>
        <taxon>Fungi</taxon>
        <taxon>Dikarya</taxon>
        <taxon>Basidiomycota</taxon>
        <taxon>Agaricomycotina</taxon>
        <taxon>Dacrymycetes</taxon>
        <taxon>Dacrymycetales</taxon>
        <taxon>Dacrymycetaceae</taxon>
        <taxon>Calocera</taxon>
    </lineage>
</organism>
<dbReference type="Proteomes" id="UP000076738">
    <property type="component" value="Unassembled WGS sequence"/>
</dbReference>
<keyword evidence="2" id="KW-1185">Reference proteome</keyword>
<gene>
    <name evidence="1" type="ORF">CALVIDRAFT_540916</name>
</gene>
<evidence type="ECO:0000313" key="1">
    <source>
        <dbReference type="EMBL" id="KZO92453.1"/>
    </source>
</evidence>
<dbReference type="EMBL" id="KV417310">
    <property type="protein sequence ID" value="KZO92453.1"/>
    <property type="molecule type" value="Genomic_DNA"/>
</dbReference>
<accession>A0A167IAK0</accession>